<evidence type="ECO:0000256" key="4">
    <source>
        <dbReference type="ARBA" id="ARBA00022792"/>
    </source>
</evidence>
<dbReference type="AlphaFoldDB" id="A0A0D2EXU0"/>
<reference evidence="10 11" key="1">
    <citation type="submission" date="2015-01" db="EMBL/GenBank/DDBJ databases">
        <title>The Genome Sequence of Exophiala xenobiotica CBS118157.</title>
        <authorList>
            <consortium name="The Broad Institute Genomics Platform"/>
            <person name="Cuomo C."/>
            <person name="de Hoog S."/>
            <person name="Gorbushina A."/>
            <person name="Stielow B."/>
            <person name="Teixiera M."/>
            <person name="Abouelleil A."/>
            <person name="Chapman S.B."/>
            <person name="Priest M."/>
            <person name="Young S.K."/>
            <person name="Wortman J."/>
            <person name="Nusbaum C."/>
            <person name="Birren B."/>
        </authorList>
    </citation>
    <scope>NUCLEOTIDE SEQUENCE [LARGE SCALE GENOMIC DNA]</scope>
    <source>
        <strain evidence="10 11">CBS 118157</strain>
    </source>
</reference>
<comment type="subcellular location">
    <subcellularLocation>
        <location evidence="2 8">Mitochondrion inner membrane</location>
        <topology evidence="2 8">Peripheral membrane protein</topology>
        <orientation evidence="2 8">Matrix side</orientation>
    </subcellularLocation>
</comment>
<evidence type="ECO:0000256" key="2">
    <source>
        <dbReference type="ARBA" id="ARBA00004443"/>
    </source>
</evidence>
<evidence type="ECO:0000313" key="11">
    <source>
        <dbReference type="Proteomes" id="UP000054342"/>
    </source>
</evidence>
<feature type="compositionally biased region" description="Basic and acidic residues" evidence="9">
    <location>
        <begin position="338"/>
        <end position="368"/>
    </location>
</feature>
<sequence length="391" mass="43438">MHRSLTRCTTCRHSILETFTSLAGISLSSAASRQPLRQPSLPQNRPLSQLPSLRQSLSQSTSSPPPEPLPWYLQVDEPLPPTPISPILALQEIPPLPPNPPLILPSVLEHLSTQIGLDNLTLLDLRSIDPPPALGANLLMIIGTARSVKHLNVSADRFCRWARKEYKLRPYADGLLGRNELKLKLRRKARKMKLAQSVGNTMAMRDADDGITTGWICVNMGPVDEAVVPAEDDEGGLEATAVTAEDEGQAGSEDVFEDEEDEYMNPPNDYVGFGSRTNAPRIVVQMFTEQKRLEMDLEGLWDARNTRRARKAHRANAAAESAVKMMKEEEGQDEEVDEREKEVHEDATPVEKPTDPKDDEDVPSKMEKEVEDAEERERTDESRPMGSIGAS</sequence>
<accession>A0A0D2EXU0</accession>
<feature type="region of interest" description="Disordered" evidence="9">
    <location>
        <begin position="31"/>
        <end position="75"/>
    </location>
</feature>
<dbReference type="GeneID" id="25322625"/>
<dbReference type="FunFam" id="3.30.460.10:FF:000044">
    <property type="entry name" value="ATPase synthesis protein 25, mitochondrial"/>
    <property type="match status" value="1"/>
</dbReference>
<keyword evidence="6 8" id="KW-0496">Mitochondrion</keyword>
<gene>
    <name evidence="10" type="ORF">PV05_00717</name>
</gene>
<feature type="compositionally biased region" description="Low complexity" evidence="9">
    <location>
        <begin position="46"/>
        <end position="62"/>
    </location>
</feature>
<dbReference type="RefSeq" id="XP_013321087.1">
    <property type="nucleotide sequence ID" value="XM_013465633.1"/>
</dbReference>
<dbReference type="OrthoDB" id="107372at2759"/>
<dbReference type="PANTHER" id="PTHR28087">
    <property type="entry name" value="ATPASE SYNTHESIS PROTEIN 25, MITOCHONDRIAL"/>
    <property type="match status" value="1"/>
</dbReference>
<keyword evidence="4 8" id="KW-0999">Mitochondrion inner membrane</keyword>
<evidence type="ECO:0000256" key="5">
    <source>
        <dbReference type="ARBA" id="ARBA00022946"/>
    </source>
</evidence>
<dbReference type="HOGENOM" id="CLU_050107_0_0_1"/>
<dbReference type="STRING" id="348802.A0A0D2EXU0"/>
<evidence type="ECO:0000256" key="3">
    <source>
        <dbReference type="ARBA" id="ARBA00010787"/>
    </source>
</evidence>
<protein>
    <recommendedName>
        <fullName evidence="8">ATPase synthesis protein 25</fullName>
    </recommendedName>
</protein>
<name>A0A0D2EXU0_9EURO</name>
<keyword evidence="7 8" id="KW-0472">Membrane</keyword>
<feature type="compositionally biased region" description="Polar residues" evidence="9">
    <location>
        <begin position="35"/>
        <end position="45"/>
    </location>
</feature>
<evidence type="ECO:0000256" key="7">
    <source>
        <dbReference type="ARBA" id="ARBA00023136"/>
    </source>
</evidence>
<evidence type="ECO:0000256" key="6">
    <source>
        <dbReference type="ARBA" id="ARBA00023128"/>
    </source>
</evidence>
<dbReference type="GO" id="GO:0140053">
    <property type="term" value="P:mitochondrial gene expression"/>
    <property type="evidence" value="ECO:0007669"/>
    <property type="project" value="UniProtKB-UniRule"/>
</dbReference>
<comment type="function">
    <text evidence="1">Probable mitochondrial mRNA stabilization factor.</text>
</comment>
<organism evidence="10 11">
    <name type="scientific">Exophiala xenobiotica</name>
    <dbReference type="NCBI Taxonomy" id="348802"/>
    <lineage>
        <taxon>Eukaryota</taxon>
        <taxon>Fungi</taxon>
        <taxon>Dikarya</taxon>
        <taxon>Ascomycota</taxon>
        <taxon>Pezizomycotina</taxon>
        <taxon>Eurotiomycetes</taxon>
        <taxon>Chaetothyriomycetidae</taxon>
        <taxon>Chaetothyriales</taxon>
        <taxon>Herpotrichiellaceae</taxon>
        <taxon>Exophiala</taxon>
    </lineage>
</organism>
<feature type="region of interest" description="Disordered" evidence="9">
    <location>
        <begin position="311"/>
        <end position="391"/>
    </location>
</feature>
<dbReference type="Proteomes" id="UP000054342">
    <property type="component" value="Unassembled WGS sequence"/>
</dbReference>
<dbReference type="PANTHER" id="PTHR28087:SF1">
    <property type="entry name" value="ATPASE SYNTHESIS PROTEIN 25, MITOCHONDRIAL"/>
    <property type="match status" value="1"/>
</dbReference>
<dbReference type="InterPro" id="IPR040152">
    <property type="entry name" value="Atp25"/>
</dbReference>
<keyword evidence="11" id="KW-1185">Reference proteome</keyword>
<comment type="similarity">
    <text evidence="3 8">Belongs to the ATP25 family.</text>
</comment>
<dbReference type="GO" id="GO:0005743">
    <property type="term" value="C:mitochondrial inner membrane"/>
    <property type="evidence" value="ECO:0007669"/>
    <property type="project" value="UniProtKB-SubCell"/>
</dbReference>
<evidence type="ECO:0000313" key="10">
    <source>
        <dbReference type="EMBL" id="KIW60503.1"/>
    </source>
</evidence>
<evidence type="ECO:0000256" key="8">
    <source>
        <dbReference type="RuleBase" id="RU367062"/>
    </source>
</evidence>
<proteinExistence type="inferred from homology"/>
<comment type="function">
    <text evidence="8">Mitochondrial mRNA stabilization factor.</text>
</comment>
<evidence type="ECO:0000256" key="9">
    <source>
        <dbReference type="SAM" id="MobiDB-lite"/>
    </source>
</evidence>
<dbReference type="EMBL" id="KN847317">
    <property type="protein sequence ID" value="KIW60503.1"/>
    <property type="molecule type" value="Genomic_DNA"/>
</dbReference>
<keyword evidence="5 8" id="KW-0809">Transit peptide</keyword>
<evidence type="ECO:0000256" key="1">
    <source>
        <dbReference type="ARBA" id="ARBA00003470"/>
    </source>
</evidence>
<dbReference type="GO" id="GO:0048255">
    <property type="term" value="P:mRNA stabilization"/>
    <property type="evidence" value="ECO:0007669"/>
    <property type="project" value="TreeGrafter"/>
</dbReference>